<feature type="transmembrane region" description="Helical" evidence="1">
    <location>
        <begin position="114"/>
        <end position="133"/>
    </location>
</feature>
<reference evidence="2" key="1">
    <citation type="submission" date="2020-05" db="EMBL/GenBank/DDBJ databases">
        <title>Mycena genomes resolve the evolution of fungal bioluminescence.</title>
        <authorList>
            <person name="Tsai I.J."/>
        </authorList>
    </citation>
    <scope>NUCLEOTIDE SEQUENCE</scope>
    <source>
        <strain evidence="2">CCC161011</strain>
    </source>
</reference>
<proteinExistence type="predicted"/>
<feature type="transmembrane region" description="Helical" evidence="1">
    <location>
        <begin position="84"/>
        <end position="108"/>
    </location>
</feature>
<dbReference type="AlphaFoldDB" id="A0A8H6YCL4"/>
<gene>
    <name evidence="2" type="ORF">MVEN_00987000</name>
</gene>
<feature type="transmembrane region" description="Helical" evidence="1">
    <location>
        <begin position="196"/>
        <end position="220"/>
    </location>
</feature>
<evidence type="ECO:0000256" key="1">
    <source>
        <dbReference type="SAM" id="Phobius"/>
    </source>
</evidence>
<feature type="transmembrane region" description="Helical" evidence="1">
    <location>
        <begin position="145"/>
        <end position="168"/>
    </location>
</feature>
<dbReference type="EMBL" id="JACAZI010000007">
    <property type="protein sequence ID" value="KAF7356534.1"/>
    <property type="molecule type" value="Genomic_DNA"/>
</dbReference>
<feature type="transmembrane region" description="Helical" evidence="1">
    <location>
        <begin position="21"/>
        <end position="41"/>
    </location>
</feature>
<protein>
    <submittedName>
        <fullName evidence="2">Uncharacterized protein</fullName>
    </submittedName>
</protein>
<keyword evidence="1" id="KW-0812">Transmembrane</keyword>
<dbReference type="OrthoDB" id="2896404at2759"/>
<feature type="transmembrane region" description="Helical" evidence="1">
    <location>
        <begin position="53"/>
        <end position="72"/>
    </location>
</feature>
<keyword evidence="1" id="KW-1133">Transmembrane helix</keyword>
<name>A0A8H6YCL4_9AGAR</name>
<accession>A0A8H6YCL4</accession>
<organism evidence="2 3">
    <name type="scientific">Mycena venus</name>
    <dbReference type="NCBI Taxonomy" id="2733690"/>
    <lineage>
        <taxon>Eukaryota</taxon>
        <taxon>Fungi</taxon>
        <taxon>Dikarya</taxon>
        <taxon>Basidiomycota</taxon>
        <taxon>Agaricomycotina</taxon>
        <taxon>Agaricomycetes</taxon>
        <taxon>Agaricomycetidae</taxon>
        <taxon>Agaricales</taxon>
        <taxon>Marasmiineae</taxon>
        <taxon>Mycenaceae</taxon>
        <taxon>Mycena</taxon>
    </lineage>
</organism>
<sequence length="314" mass="33934">MASVPSGASGYGAPRDITGSLAVLYYSLEIAAIILIGLGILPALFTGRVSRTLTWYSFMFSWMWYSTANVILAGRRSSTEPPFALCLFQAGLIYASPVFTCATGLAFIVEVGTLLGNMAAPLLFFQLYLRLGSLAPGLPISRLRVVPLIVLPLLLNLTVFLKVVIYGLDNKSTVHLNSSHLYCHIGTNIQLKFASLLVILLVVPTVVIEALTATTLYWKYKNIRNMEPTSPFSLTLFVQTVFFTFVAIIGLTIGAIGLKNPNPILQTGQTAAQASVPIACALVFLTQMDIVQSWSLRHPSSSTRSSTKPSPSAV</sequence>
<keyword evidence="3" id="KW-1185">Reference proteome</keyword>
<feature type="transmembrane region" description="Helical" evidence="1">
    <location>
        <begin position="232"/>
        <end position="258"/>
    </location>
</feature>
<comment type="caution">
    <text evidence="2">The sequence shown here is derived from an EMBL/GenBank/DDBJ whole genome shotgun (WGS) entry which is preliminary data.</text>
</comment>
<keyword evidence="1" id="KW-0472">Membrane</keyword>
<evidence type="ECO:0000313" key="2">
    <source>
        <dbReference type="EMBL" id="KAF7356534.1"/>
    </source>
</evidence>
<evidence type="ECO:0000313" key="3">
    <source>
        <dbReference type="Proteomes" id="UP000620124"/>
    </source>
</evidence>
<dbReference type="Proteomes" id="UP000620124">
    <property type="component" value="Unassembled WGS sequence"/>
</dbReference>